<dbReference type="Proteomes" id="UP000257109">
    <property type="component" value="Unassembled WGS sequence"/>
</dbReference>
<reference evidence="1" key="1">
    <citation type="submission" date="2018-05" db="EMBL/GenBank/DDBJ databases">
        <title>Draft genome of Mucuna pruriens seed.</title>
        <authorList>
            <person name="Nnadi N.E."/>
            <person name="Vos R."/>
            <person name="Hasami M.H."/>
            <person name="Devisetty U.K."/>
            <person name="Aguiy J.C."/>
        </authorList>
    </citation>
    <scope>NUCLEOTIDE SEQUENCE [LARGE SCALE GENOMIC DNA]</scope>
    <source>
        <strain evidence="1">JCA_2017</strain>
    </source>
</reference>
<evidence type="ECO:0000313" key="2">
    <source>
        <dbReference type="Proteomes" id="UP000257109"/>
    </source>
</evidence>
<dbReference type="EMBL" id="QJKJ01001243">
    <property type="protein sequence ID" value="RDY08613.1"/>
    <property type="molecule type" value="Genomic_DNA"/>
</dbReference>
<keyword evidence="2" id="KW-1185">Reference proteome</keyword>
<feature type="non-terminal residue" evidence="1">
    <location>
        <position position="1"/>
    </location>
</feature>
<sequence>MVNRLSFCKTSCGEGRREEDIIDSMGKSCFPKEGGGLGIKNIQKFNEELFGKCKTLNSNKSNILWCKVLKSKYKRLLGLQEERVQMKTNLRKKTLTYPAHSAICRKKPLVTSFSLARFLPLSGNTTMDDL</sequence>
<accession>A0A371I0P7</accession>
<organism evidence="1 2">
    <name type="scientific">Mucuna pruriens</name>
    <name type="common">Velvet bean</name>
    <name type="synonym">Dolichos pruriens</name>
    <dbReference type="NCBI Taxonomy" id="157652"/>
    <lineage>
        <taxon>Eukaryota</taxon>
        <taxon>Viridiplantae</taxon>
        <taxon>Streptophyta</taxon>
        <taxon>Embryophyta</taxon>
        <taxon>Tracheophyta</taxon>
        <taxon>Spermatophyta</taxon>
        <taxon>Magnoliopsida</taxon>
        <taxon>eudicotyledons</taxon>
        <taxon>Gunneridae</taxon>
        <taxon>Pentapetalae</taxon>
        <taxon>rosids</taxon>
        <taxon>fabids</taxon>
        <taxon>Fabales</taxon>
        <taxon>Fabaceae</taxon>
        <taxon>Papilionoideae</taxon>
        <taxon>50 kb inversion clade</taxon>
        <taxon>NPAAA clade</taxon>
        <taxon>indigoferoid/millettioid clade</taxon>
        <taxon>Phaseoleae</taxon>
        <taxon>Mucuna</taxon>
    </lineage>
</organism>
<comment type="caution">
    <text evidence="1">The sequence shown here is derived from an EMBL/GenBank/DDBJ whole genome shotgun (WGS) entry which is preliminary data.</text>
</comment>
<dbReference type="AlphaFoldDB" id="A0A371I0P7"/>
<evidence type="ECO:0000313" key="1">
    <source>
        <dbReference type="EMBL" id="RDY08613.1"/>
    </source>
</evidence>
<gene>
    <name evidence="1" type="ORF">CR513_07139</name>
</gene>
<dbReference type="OrthoDB" id="997411at2759"/>
<name>A0A371I0P7_MUCPR</name>
<protein>
    <submittedName>
        <fullName evidence="1">Uncharacterized protein</fullName>
    </submittedName>
</protein>
<proteinExistence type="predicted"/>